<dbReference type="InterPro" id="IPR002016">
    <property type="entry name" value="Haem_peroxidase"/>
</dbReference>
<evidence type="ECO:0000256" key="2">
    <source>
        <dbReference type="ARBA" id="ARBA00001970"/>
    </source>
</evidence>
<evidence type="ECO:0000256" key="12">
    <source>
        <dbReference type="ARBA" id="ARBA00023004"/>
    </source>
</evidence>
<dbReference type="FunFam" id="3.40.50.300:FF:001661">
    <property type="entry name" value="RAD17 checkpoint clamp loader component"/>
    <property type="match status" value="1"/>
</dbReference>
<dbReference type="Gene3D" id="3.40.50.300">
    <property type="entry name" value="P-loop containing nucleotide triphosphate hydrolases"/>
    <property type="match status" value="1"/>
</dbReference>
<name>A0AAD4ISK4_PERFH</name>
<dbReference type="PANTHER" id="PTHR31356">
    <property type="entry name" value="THYLAKOID LUMENAL 29 KDA PROTEIN, CHLOROPLASTIC-RELATED"/>
    <property type="match status" value="1"/>
</dbReference>
<dbReference type="PROSITE" id="PS50873">
    <property type="entry name" value="PEROXIDASE_4"/>
    <property type="match status" value="1"/>
</dbReference>
<keyword evidence="6" id="KW-0479">Metal-binding</keyword>
<dbReference type="SUPFAM" id="SSF52540">
    <property type="entry name" value="P-loop containing nucleoside triphosphate hydrolases"/>
    <property type="match status" value="1"/>
</dbReference>
<evidence type="ECO:0000256" key="5">
    <source>
        <dbReference type="ARBA" id="ARBA00022617"/>
    </source>
</evidence>
<feature type="transmembrane region" description="Helical" evidence="15">
    <location>
        <begin position="857"/>
        <end position="874"/>
    </location>
</feature>
<keyword evidence="15" id="KW-0472">Membrane</keyword>
<dbReference type="Proteomes" id="UP001190926">
    <property type="component" value="Unassembled WGS sequence"/>
</dbReference>
<keyword evidence="10" id="KW-0630">Potassium</keyword>
<evidence type="ECO:0000256" key="1">
    <source>
        <dbReference type="ARBA" id="ARBA00000189"/>
    </source>
</evidence>
<dbReference type="PANTHER" id="PTHR31356:SF38">
    <property type="entry name" value="L-ASCORBATE PEROXIDASE 5, PEROXISOMAL"/>
    <property type="match status" value="1"/>
</dbReference>
<dbReference type="PROSITE" id="PS00436">
    <property type="entry name" value="PEROXIDASE_2"/>
    <property type="match status" value="1"/>
</dbReference>
<dbReference type="CDD" id="cd18140">
    <property type="entry name" value="HLD_clamp_RFC"/>
    <property type="match status" value="1"/>
</dbReference>
<keyword evidence="4" id="KW-0575">Peroxidase</keyword>
<dbReference type="EMBL" id="SDAM02003290">
    <property type="protein sequence ID" value="KAH6820783.1"/>
    <property type="molecule type" value="Genomic_DNA"/>
</dbReference>
<keyword evidence="7" id="KW-0547">Nucleotide-binding</keyword>
<evidence type="ECO:0000259" key="16">
    <source>
        <dbReference type="PROSITE" id="PS50873"/>
    </source>
</evidence>
<dbReference type="CDD" id="cd00691">
    <property type="entry name" value="ascorbate_peroxidase"/>
    <property type="match status" value="1"/>
</dbReference>
<dbReference type="InterPro" id="IPR019793">
    <property type="entry name" value="Peroxidases_heam-ligand_BS"/>
</dbReference>
<comment type="cofactor">
    <cofactor evidence="2">
        <name>heme b</name>
        <dbReference type="ChEBI" id="CHEBI:60344"/>
    </cofactor>
</comment>
<dbReference type="FunFam" id="1.10.420.10:FF:000003">
    <property type="entry name" value="L-ascorbate peroxidase, cytosolic"/>
    <property type="match status" value="1"/>
</dbReference>
<sequence length="883" mass="98517">MGKGKRNSAIIISSSDDDDVKDTNFSSKIDVSFSKSAPTKKNPKRAKRGSVSRSYSSPFQNSGATDFDEVKQICEEFDQGFTQFKVTSGSGSIKDLWVEKYKPSCLGELAVHKKKVEEVKSWFEEKLKNSANNSYSNVILISGQAGVGKSATIYAVAYHLGVEVHEWRTPTPTIWQEHVHNSSSGIQYMSKLDEFESFVERIRKYGLVSSSLTRVSPLSVMLLIDDLPLVNGKVSYGRLQRCLHLLLQSVHLPTAILINDYGRSESAEQHTRYWEELQLSLQKGGAYKVMFNPITVNSIKKVLSKICRLERLRVNDEHIDVIAKSSGGDIRNAITSLQYFSLKPPPMDSFSGPNSVITYPEGKGTETGCLDDRVLLPFGKDATLSLFHALGKFLHNKRETENLVTPDTDAILLKEKFVRCPIKMDDPESVLCQAHGQARLVADFLHENVLDFMSEEAIEDAWVVGSYLSDTDLLLAPSIGTLSKTLEAENVLQAAAASVAVRGVLFGNTNPLSSRWHAIRRPMLWQADQSLRHNKCRILSQRGEAPVSTRSYNHTVLVTEFNPALKWLGHRVAADAEVNFAEDDCHAMSLDDEIDNDEIEECCAMADREYAKEIERARRDLRALISSKNCAPIMLRLAWHDAGTYDAKTKSGGPNGSIRNETEYKHAANKGLKIAIDLCEEVKAKHPRISYADLYQLAGVVAVEVTGGPTIEFVPGRKDSMASPEEGRLPDASQGASHLRNVFNRMGLSDQDIVALSGGHTLGQAHRERSNFEGPWTRDPLKFDNSYFVELLKGDSKGLLKLPTDKVLVEDPEFRRFVIMYAEDEEAFFRDYAVSHKRLSELGFTRPSCLRLALKKTMIAAAVAATVVLLSYFYEMNKRELSK</sequence>
<dbReference type="InterPro" id="IPR010255">
    <property type="entry name" value="Haem_peroxidase_sf"/>
</dbReference>
<dbReference type="InterPro" id="IPR044831">
    <property type="entry name" value="Ccp1-like"/>
</dbReference>
<dbReference type="PRINTS" id="PR00458">
    <property type="entry name" value="PEROXIDASE"/>
</dbReference>
<evidence type="ECO:0000256" key="15">
    <source>
        <dbReference type="SAM" id="Phobius"/>
    </source>
</evidence>
<dbReference type="GO" id="GO:0005524">
    <property type="term" value="F:ATP binding"/>
    <property type="evidence" value="ECO:0007669"/>
    <property type="project" value="UniProtKB-KW"/>
</dbReference>
<evidence type="ECO:0000256" key="10">
    <source>
        <dbReference type="ARBA" id="ARBA00022958"/>
    </source>
</evidence>
<dbReference type="Pfam" id="PF00141">
    <property type="entry name" value="peroxidase"/>
    <property type="match status" value="1"/>
</dbReference>
<feature type="compositionally biased region" description="Polar residues" evidence="14">
    <location>
        <begin position="23"/>
        <end position="39"/>
    </location>
</feature>
<feature type="region of interest" description="Disordered" evidence="14">
    <location>
        <begin position="714"/>
        <end position="734"/>
    </location>
</feature>
<evidence type="ECO:0000256" key="7">
    <source>
        <dbReference type="ARBA" id="ARBA00022741"/>
    </source>
</evidence>
<reference evidence="17 18" key="1">
    <citation type="journal article" date="2021" name="Nat. Commun.">
        <title>Incipient diploidization of the medicinal plant Perilla within 10,000 years.</title>
        <authorList>
            <person name="Zhang Y."/>
            <person name="Shen Q."/>
            <person name="Leng L."/>
            <person name="Zhang D."/>
            <person name="Chen S."/>
            <person name="Shi Y."/>
            <person name="Ning Z."/>
            <person name="Chen S."/>
        </authorList>
    </citation>
    <scope>NUCLEOTIDE SEQUENCE [LARGE SCALE GENOMIC DNA]</scope>
    <source>
        <strain evidence="18">cv. PC099</strain>
    </source>
</reference>
<dbReference type="GO" id="GO:0034599">
    <property type="term" value="P:cellular response to oxidative stress"/>
    <property type="evidence" value="ECO:0007669"/>
    <property type="project" value="InterPro"/>
</dbReference>
<dbReference type="InterPro" id="IPR027417">
    <property type="entry name" value="P-loop_NTPase"/>
</dbReference>
<dbReference type="PROSITE" id="PS00435">
    <property type="entry name" value="PEROXIDASE_1"/>
    <property type="match status" value="1"/>
</dbReference>
<evidence type="ECO:0000256" key="3">
    <source>
        <dbReference type="ARBA" id="ARBA00006873"/>
    </source>
</evidence>
<dbReference type="Gene3D" id="1.10.520.10">
    <property type="match status" value="1"/>
</dbReference>
<keyword evidence="5" id="KW-0349">Heme</keyword>
<evidence type="ECO:0000256" key="11">
    <source>
        <dbReference type="ARBA" id="ARBA00023002"/>
    </source>
</evidence>
<comment type="catalytic activity">
    <reaction evidence="1">
        <text>2 a phenolic donor + H2O2 = 2 a phenolic radical donor + 2 H2O</text>
        <dbReference type="Rhea" id="RHEA:56136"/>
        <dbReference type="ChEBI" id="CHEBI:15377"/>
        <dbReference type="ChEBI" id="CHEBI:16240"/>
        <dbReference type="ChEBI" id="CHEBI:139520"/>
        <dbReference type="ChEBI" id="CHEBI:139521"/>
        <dbReference type="EC" id="1.11.1.7"/>
    </reaction>
</comment>
<evidence type="ECO:0000256" key="13">
    <source>
        <dbReference type="ARBA" id="ARBA00023324"/>
    </source>
</evidence>
<dbReference type="Gene3D" id="1.10.420.10">
    <property type="entry name" value="Peroxidase, domain 2"/>
    <property type="match status" value="1"/>
</dbReference>
<protein>
    <submittedName>
        <fullName evidence="17">RADIATION SENSITIVE 17</fullName>
    </submittedName>
</protein>
<keyword evidence="12" id="KW-0408">Iron</keyword>
<dbReference type="Pfam" id="PF03215">
    <property type="entry name" value="Rad17"/>
    <property type="match status" value="1"/>
</dbReference>
<dbReference type="SUPFAM" id="SSF48113">
    <property type="entry name" value="Heme-dependent peroxidases"/>
    <property type="match status" value="1"/>
</dbReference>
<evidence type="ECO:0000256" key="9">
    <source>
        <dbReference type="ARBA" id="ARBA00022840"/>
    </source>
</evidence>
<dbReference type="GO" id="GO:0046872">
    <property type="term" value="F:metal ion binding"/>
    <property type="evidence" value="ECO:0007669"/>
    <property type="project" value="UniProtKB-KW"/>
</dbReference>
<comment type="caution">
    <text evidence="17">The sequence shown here is derived from an EMBL/GenBank/DDBJ whole genome shotgun (WGS) entry which is preliminary data.</text>
</comment>
<comment type="similarity">
    <text evidence="3">Belongs to the peroxidase family. Ascorbate peroxidase subfamily.</text>
</comment>
<dbReference type="FunFam" id="1.10.520.10:FF:000003">
    <property type="entry name" value="Cytosolic ascorbate peroxidase"/>
    <property type="match status" value="1"/>
</dbReference>
<accession>A0AAD4ISK4</accession>
<keyword evidence="15" id="KW-1133">Transmembrane helix</keyword>
<dbReference type="GO" id="GO:0042744">
    <property type="term" value="P:hydrogen peroxide catabolic process"/>
    <property type="evidence" value="ECO:0007669"/>
    <property type="project" value="UniProtKB-KW"/>
</dbReference>
<dbReference type="Gene3D" id="1.10.8.60">
    <property type="match status" value="1"/>
</dbReference>
<dbReference type="PRINTS" id="PR00459">
    <property type="entry name" value="ASPEROXIDASE"/>
</dbReference>
<evidence type="ECO:0000256" key="6">
    <source>
        <dbReference type="ARBA" id="ARBA00022723"/>
    </source>
</evidence>
<dbReference type="GO" id="GO:0000302">
    <property type="term" value="P:response to reactive oxygen species"/>
    <property type="evidence" value="ECO:0007669"/>
    <property type="project" value="TreeGrafter"/>
</dbReference>
<keyword evidence="18" id="KW-1185">Reference proteome</keyword>
<dbReference type="AlphaFoldDB" id="A0AAD4ISK4"/>
<feature type="compositionally biased region" description="Polar residues" evidence="14">
    <location>
        <begin position="51"/>
        <end position="63"/>
    </location>
</feature>
<keyword evidence="11" id="KW-0560">Oxidoreductase</keyword>
<feature type="compositionally biased region" description="Basic and acidic residues" evidence="14">
    <location>
        <begin position="715"/>
        <end position="729"/>
    </location>
</feature>
<keyword evidence="13" id="KW-0376">Hydrogen peroxide</keyword>
<feature type="domain" description="Plant heme peroxidase family profile" evidence="16">
    <location>
        <begin position="622"/>
        <end position="853"/>
    </location>
</feature>
<dbReference type="GO" id="GO:0020037">
    <property type="term" value="F:heme binding"/>
    <property type="evidence" value="ECO:0007669"/>
    <property type="project" value="InterPro"/>
</dbReference>
<evidence type="ECO:0000256" key="4">
    <source>
        <dbReference type="ARBA" id="ARBA00022559"/>
    </source>
</evidence>
<dbReference type="InterPro" id="IPR019794">
    <property type="entry name" value="Peroxidases_AS"/>
</dbReference>
<dbReference type="GO" id="GO:0009507">
    <property type="term" value="C:chloroplast"/>
    <property type="evidence" value="ECO:0007669"/>
    <property type="project" value="TreeGrafter"/>
</dbReference>
<organism evidence="17 18">
    <name type="scientific">Perilla frutescens var. hirtella</name>
    <name type="common">Perilla citriodora</name>
    <name type="synonym">Perilla setoyensis</name>
    <dbReference type="NCBI Taxonomy" id="608512"/>
    <lineage>
        <taxon>Eukaryota</taxon>
        <taxon>Viridiplantae</taxon>
        <taxon>Streptophyta</taxon>
        <taxon>Embryophyta</taxon>
        <taxon>Tracheophyta</taxon>
        <taxon>Spermatophyta</taxon>
        <taxon>Magnoliopsida</taxon>
        <taxon>eudicotyledons</taxon>
        <taxon>Gunneridae</taxon>
        <taxon>Pentapetalae</taxon>
        <taxon>asterids</taxon>
        <taxon>lamiids</taxon>
        <taxon>Lamiales</taxon>
        <taxon>Lamiaceae</taxon>
        <taxon>Nepetoideae</taxon>
        <taxon>Elsholtzieae</taxon>
        <taxon>Perilla</taxon>
    </lineage>
</organism>
<proteinExistence type="inferred from homology"/>
<keyword evidence="8" id="KW-0106">Calcium</keyword>
<evidence type="ECO:0000313" key="18">
    <source>
        <dbReference type="Proteomes" id="UP001190926"/>
    </source>
</evidence>
<dbReference type="InterPro" id="IPR002207">
    <property type="entry name" value="Peroxidase_I"/>
</dbReference>
<keyword evidence="9" id="KW-0067">ATP-binding</keyword>
<evidence type="ECO:0000256" key="14">
    <source>
        <dbReference type="SAM" id="MobiDB-lite"/>
    </source>
</evidence>
<feature type="compositionally biased region" description="Basic residues" evidence="14">
    <location>
        <begin position="41"/>
        <end position="50"/>
    </location>
</feature>
<keyword evidence="15" id="KW-0812">Transmembrane</keyword>
<gene>
    <name evidence="17" type="ORF">C2S53_018968</name>
</gene>
<feature type="region of interest" description="Disordered" evidence="14">
    <location>
        <begin position="1"/>
        <end position="63"/>
    </location>
</feature>
<dbReference type="InterPro" id="IPR047854">
    <property type="entry name" value="RFC_lid"/>
</dbReference>
<evidence type="ECO:0000256" key="8">
    <source>
        <dbReference type="ARBA" id="ARBA00022837"/>
    </source>
</evidence>
<evidence type="ECO:0000313" key="17">
    <source>
        <dbReference type="EMBL" id="KAH6820783.1"/>
    </source>
</evidence>
<dbReference type="GO" id="GO:0140825">
    <property type="term" value="F:lactoperoxidase activity"/>
    <property type="evidence" value="ECO:0007669"/>
    <property type="project" value="UniProtKB-EC"/>
</dbReference>